<dbReference type="Gene3D" id="3.30.70.100">
    <property type="match status" value="1"/>
</dbReference>
<dbReference type="Proteomes" id="UP000583127">
    <property type="component" value="Unassembled WGS sequence"/>
</dbReference>
<gene>
    <name evidence="1" type="ORF">HHL14_05205</name>
</gene>
<dbReference type="SUPFAM" id="SSF54909">
    <property type="entry name" value="Dimeric alpha+beta barrel"/>
    <property type="match status" value="1"/>
</dbReference>
<organism evidence="1 2">
    <name type="scientific">Paraburkholderia antibiotica</name>
    <dbReference type="NCBI Taxonomy" id="2728839"/>
    <lineage>
        <taxon>Bacteria</taxon>
        <taxon>Pseudomonadati</taxon>
        <taxon>Pseudomonadota</taxon>
        <taxon>Betaproteobacteria</taxon>
        <taxon>Burkholderiales</taxon>
        <taxon>Burkholderiaceae</taxon>
        <taxon>Paraburkholderia</taxon>
    </lineage>
</organism>
<dbReference type="RefSeq" id="WP_169496507.1">
    <property type="nucleotide sequence ID" value="NZ_JABBFZ010000002.1"/>
</dbReference>
<evidence type="ECO:0008006" key="3">
    <source>
        <dbReference type="Google" id="ProtNLM"/>
    </source>
</evidence>
<evidence type="ECO:0000313" key="1">
    <source>
        <dbReference type="EMBL" id="NML30227.1"/>
    </source>
</evidence>
<proteinExistence type="predicted"/>
<dbReference type="EMBL" id="JABBFZ010000002">
    <property type="protein sequence ID" value="NML30227.1"/>
    <property type="molecule type" value="Genomic_DNA"/>
</dbReference>
<comment type="caution">
    <text evidence="1">The sequence shown here is derived from an EMBL/GenBank/DDBJ whole genome shotgun (WGS) entry which is preliminary data.</text>
</comment>
<evidence type="ECO:0000313" key="2">
    <source>
        <dbReference type="Proteomes" id="UP000583127"/>
    </source>
</evidence>
<sequence length="254" mass="27615">MSYALLLKWRDGDTHSASRDGIAAVLRDGRLGAIDGLVEAIHYAPAVVRDPLLAAMPSPDSLLVLHFRKLGELARACASGGALTELLYRSPLQALREHNLTAQAMWTQRYPVADAADAADASAAKPPRDGCAYWAGYEGDPPDPQAWVDEYRGAHVPLMQRFADVRAIEVYNRLDYSPADLPARCLNWMLRSRVLFDTDAALQAALHSPVRRALRAHRAGMPEHGGASEHVAMHAQSLELLPSALETTAPAAKK</sequence>
<accession>A0A7X9X2I0</accession>
<name>A0A7X9X2I0_9BURK</name>
<protein>
    <recommendedName>
        <fullName evidence="3">EthD domain-containing protein</fullName>
    </recommendedName>
</protein>
<dbReference type="InterPro" id="IPR011008">
    <property type="entry name" value="Dimeric_a/b-barrel"/>
</dbReference>
<reference evidence="1 2" key="1">
    <citation type="submission" date="2020-04" db="EMBL/GenBank/DDBJ databases">
        <title>Paraburkholderia sp. G-4-1-8 isolated from soil.</title>
        <authorList>
            <person name="Dahal R.H."/>
        </authorList>
    </citation>
    <scope>NUCLEOTIDE SEQUENCE [LARGE SCALE GENOMIC DNA]</scope>
    <source>
        <strain evidence="1 2">G-4-1-8</strain>
    </source>
</reference>
<dbReference type="AlphaFoldDB" id="A0A7X9X2I0"/>
<keyword evidence="2" id="KW-1185">Reference proteome</keyword>